<dbReference type="InterPro" id="IPR005025">
    <property type="entry name" value="FMN_Rdtase-like_dom"/>
</dbReference>
<name>A0ABW5Q7Q2_9BACI</name>
<dbReference type="InterPro" id="IPR050712">
    <property type="entry name" value="NAD(P)H-dep_reductase"/>
</dbReference>
<evidence type="ECO:0000256" key="1">
    <source>
        <dbReference type="ARBA" id="ARBA00009428"/>
    </source>
</evidence>
<dbReference type="Pfam" id="PF03358">
    <property type="entry name" value="FMN_red"/>
    <property type="match status" value="1"/>
</dbReference>
<dbReference type="PANTHER" id="PTHR30543">
    <property type="entry name" value="CHROMATE REDUCTASE"/>
    <property type="match status" value="1"/>
</dbReference>
<protein>
    <submittedName>
        <fullName evidence="3">NADPH-dependent FMN reductase</fullName>
        <ecNumber evidence="3">1.-.-.-</ecNumber>
    </submittedName>
</protein>
<dbReference type="InterPro" id="IPR029039">
    <property type="entry name" value="Flavoprotein-like_sf"/>
</dbReference>
<dbReference type="EMBL" id="JBHUMZ010000011">
    <property type="protein sequence ID" value="MFD2637859.1"/>
    <property type="molecule type" value="Genomic_DNA"/>
</dbReference>
<evidence type="ECO:0000313" key="4">
    <source>
        <dbReference type="Proteomes" id="UP001597452"/>
    </source>
</evidence>
<keyword evidence="3" id="KW-0560">Oxidoreductase</keyword>
<gene>
    <name evidence="3" type="ORF">ACFSW4_03080</name>
</gene>
<evidence type="ECO:0000313" key="3">
    <source>
        <dbReference type="EMBL" id="MFD2637859.1"/>
    </source>
</evidence>
<dbReference type="Proteomes" id="UP001597452">
    <property type="component" value="Unassembled WGS sequence"/>
</dbReference>
<dbReference type="GO" id="GO:0016491">
    <property type="term" value="F:oxidoreductase activity"/>
    <property type="evidence" value="ECO:0007669"/>
    <property type="project" value="UniProtKB-KW"/>
</dbReference>
<dbReference type="Gene3D" id="3.40.50.360">
    <property type="match status" value="1"/>
</dbReference>
<accession>A0ABW5Q7Q2</accession>
<organism evidence="3 4">
    <name type="scientific">Piscibacillus salipiscarius</name>
    <dbReference type="NCBI Taxonomy" id="299480"/>
    <lineage>
        <taxon>Bacteria</taxon>
        <taxon>Bacillati</taxon>
        <taxon>Bacillota</taxon>
        <taxon>Bacilli</taxon>
        <taxon>Bacillales</taxon>
        <taxon>Bacillaceae</taxon>
        <taxon>Piscibacillus</taxon>
    </lineage>
</organism>
<comment type="similarity">
    <text evidence="1">Belongs to the azoreductase type 2 family.</text>
</comment>
<evidence type="ECO:0000259" key="2">
    <source>
        <dbReference type="Pfam" id="PF03358"/>
    </source>
</evidence>
<sequence length="188" mass="20716">MSLKIVGISGSHRHESINKKLLDFVSEQVPSHVEYEYVDYSDVPLFNQDQEKPVPESVKAFKEKVESADILLFSTPEYNGSIPGVLKNGIDWLSRPAGQSSIKGKVAGVMGAAPGQGGTLKAQLHLREVLSHMDVDVPGQPRLMCSFAGDKMKDGRFNLEGKDLETTQNLIKRLIEMAEAYKKETVSV</sequence>
<keyword evidence="4" id="KW-1185">Reference proteome</keyword>
<dbReference type="SUPFAM" id="SSF52218">
    <property type="entry name" value="Flavoproteins"/>
    <property type="match status" value="1"/>
</dbReference>
<comment type="caution">
    <text evidence="3">The sequence shown here is derived from an EMBL/GenBank/DDBJ whole genome shotgun (WGS) entry which is preliminary data.</text>
</comment>
<proteinExistence type="inferred from homology"/>
<dbReference type="PANTHER" id="PTHR30543:SF21">
    <property type="entry name" value="NAD(P)H-DEPENDENT FMN REDUCTASE LOT6"/>
    <property type="match status" value="1"/>
</dbReference>
<reference evidence="4" key="1">
    <citation type="journal article" date="2019" name="Int. J. Syst. Evol. Microbiol.">
        <title>The Global Catalogue of Microorganisms (GCM) 10K type strain sequencing project: providing services to taxonomists for standard genome sequencing and annotation.</title>
        <authorList>
            <consortium name="The Broad Institute Genomics Platform"/>
            <consortium name="The Broad Institute Genome Sequencing Center for Infectious Disease"/>
            <person name="Wu L."/>
            <person name="Ma J."/>
        </authorList>
    </citation>
    <scope>NUCLEOTIDE SEQUENCE [LARGE SCALE GENOMIC DNA]</scope>
    <source>
        <strain evidence="4">TISTR 1571</strain>
    </source>
</reference>
<feature type="domain" description="NADPH-dependent FMN reductase-like" evidence="2">
    <location>
        <begin position="4"/>
        <end position="146"/>
    </location>
</feature>
<dbReference type="RefSeq" id="WP_054752150.1">
    <property type="nucleotide sequence ID" value="NZ_JBHUMZ010000011.1"/>
</dbReference>
<dbReference type="EC" id="1.-.-.-" evidence="3"/>